<dbReference type="AlphaFoldDB" id="A0A6M3KWQ6"/>
<gene>
    <name evidence="1" type="ORF">MM415B02084_0022</name>
</gene>
<evidence type="ECO:0000313" key="1">
    <source>
        <dbReference type="EMBL" id="QJA86419.1"/>
    </source>
</evidence>
<accession>A0A6M3KWQ6</accession>
<dbReference type="EMBL" id="MT142633">
    <property type="protein sequence ID" value="QJA86419.1"/>
    <property type="molecule type" value="Genomic_DNA"/>
</dbReference>
<protein>
    <submittedName>
        <fullName evidence="1">Uncharacterized protein</fullName>
    </submittedName>
</protein>
<reference evidence="1" key="1">
    <citation type="submission" date="2020-03" db="EMBL/GenBank/DDBJ databases">
        <title>The deep terrestrial virosphere.</title>
        <authorList>
            <person name="Holmfeldt K."/>
            <person name="Nilsson E."/>
            <person name="Simone D."/>
            <person name="Lopez-Fernandez M."/>
            <person name="Wu X."/>
            <person name="de Brujin I."/>
            <person name="Lundin D."/>
            <person name="Andersson A."/>
            <person name="Bertilsson S."/>
            <person name="Dopson M."/>
        </authorList>
    </citation>
    <scope>NUCLEOTIDE SEQUENCE</scope>
    <source>
        <strain evidence="1">MM415B02084</strain>
    </source>
</reference>
<organism evidence="1">
    <name type="scientific">viral metagenome</name>
    <dbReference type="NCBI Taxonomy" id="1070528"/>
    <lineage>
        <taxon>unclassified sequences</taxon>
        <taxon>metagenomes</taxon>
        <taxon>organismal metagenomes</taxon>
    </lineage>
</organism>
<name>A0A6M3KWQ6_9ZZZZ</name>
<sequence length="209" mass="24461">MNKCSMGFEECKDPICVISPDPAKPLFELYKEVEQEQLQFQELWQQGHDYHIEEVAELRAERDSWHMRWESSQDALAEVMAELRQVGDLLRFTEDDDDRPAIYLAQIARLSIDLNEPVSCELREEMAKLRKALELAADMLAHMECPVSGMSFDRYGATEDLWLRLVENDECTFCETHCNEEDGRDSHPWRCWLDLLTAMVEDQEVRRDG</sequence>
<proteinExistence type="predicted"/>